<dbReference type="InterPro" id="IPR009926">
    <property type="entry name" value="T3SS_YcgR_PilZN"/>
</dbReference>
<protein>
    <submittedName>
        <fullName evidence="6">Flagellar brake domain-containing protein</fullName>
    </submittedName>
</protein>
<dbReference type="RefSeq" id="WP_183186426.1">
    <property type="nucleotide sequence ID" value="NZ_JACIDF010000002.1"/>
</dbReference>
<dbReference type="InterPro" id="IPR012349">
    <property type="entry name" value="Split_barrel_FMN-bd"/>
</dbReference>
<dbReference type="SUPFAM" id="SSF141371">
    <property type="entry name" value="PilZ domain-like"/>
    <property type="match status" value="1"/>
</dbReference>
<accession>A0ABD5IUZ6</accession>
<evidence type="ECO:0000256" key="2">
    <source>
        <dbReference type="ARBA" id="ARBA00022741"/>
    </source>
</evidence>
<evidence type="ECO:0000259" key="4">
    <source>
        <dbReference type="Pfam" id="PF07238"/>
    </source>
</evidence>
<feature type="domain" description="PilZ" evidence="4">
    <location>
        <begin position="98"/>
        <end position="208"/>
    </location>
</feature>
<evidence type="ECO:0000259" key="5">
    <source>
        <dbReference type="Pfam" id="PF12945"/>
    </source>
</evidence>
<dbReference type="Pfam" id="PF12945">
    <property type="entry name" value="PilZNR"/>
    <property type="match status" value="1"/>
</dbReference>
<keyword evidence="1" id="KW-0973">c-di-GMP</keyword>
<dbReference type="InterPro" id="IPR009875">
    <property type="entry name" value="PilZ_domain"/>
</dbReference>
<dbReference type="Proteomes" id="UP001339962">
    <property type="component" value="Unassembled WGS sequence"/>
</dbReference>
<dbReference type="Pfam" id="PF07238">
    <property type="entry name" value="PilZ"/>
    <property type="match status" value="1"/>
</dbReference>
<evidence type="ECO:0000313" key="7">
    <source>
        <dbReference type="Proteomes" id="UP001339962"/>
    </source>
</evidence>
<keyword evidence="6" id="KW-0966">Cell projection</keyword>
<comment type="caution">
    <text evidence="6">The sequence shown here is derived from an EMBL/GenBank/DDBJ whole genome shotgun (WGS) entry which is preliminary data.</text>
</comment>
<keyword evidence="2" id="KW-0547">Nucleotide-binding</keyword>
<sequence length="223" mass="25471">MIKIGDVLILESRNDKEVHEYKCKVAEVFPDFIYIDYPVNQKTGKTVFLMNGMQFKASFVGKDGSLYLFDTEVRGKVRDPIPMIMLSYPDEQRLIRVQRRQYVRVEATVDVAIHPLQGEFSPFATMTTDISAGGAAIVLPERGIHILSGMIVEAWFVLPMKSGEYHYMKVPAKIVRVFQVEGSYVQKASLQFLTISSQDRVLLIRYSFERQLAIRKKAEGLPE</sequence>
<organism evidence="6 7">
    <name type="scientific">Anoxybacteroides rupiense</name>
    <dbReference type="NCBI Taxonomy" id="311460"/>
    <lineage>
        <taxon>Bacteria</taxon>
        <taxon>Bacillati</taxon>
        <taxon>Bacillota</taxon>
        <taxon>Bacilli</taxon>
        <taxon>Bacillales</taxon>
        <taxon>Anoxybacillaceae</taxon>
        <taxon>Anoxybacteroides</taxon>
    </lineage>
</organism>
<dbReference type="Gene3D" id="2.30.110.10">
    <property type="entry name" value="Electron Transport, Fmn-binding Protein, Chain A"/>
    <property type="match status" value="1"/>
</dbReference>
<evidence type="ECO:0000256" key="3">
    <source>
        <dbReference type="ARBA" id="ARBA00023143"/>
    </source>
</evidence>
<evidence type="ECO:0000256" key="1">
    <source>
        <dbReference type="ARBA" id="ARBA00022636"/>
    </source>
</evidence>
<reference evidence="6 7" key="1">
    <citation type="submission" date="2023-03" db="EMBL/GenBank/DDBJ databases">
        <title>Bacillus Genome Sequencing.</title>
        <authorList>
            <person name="Dunlap C."/>
        </authorList>
    </citation>
    <scope>NUCLEOTIDE SEQUENCE [LARGE SCALE GENOMIC DNA]</scope>
    <source>
        <strain evidence="6 7">NRS-38</strain>
    </source>
</reference>
<dbReference type="Gene3D" id="2.40.10.220">
    <property type="entry name" value="predicted glycosyltransferase like domains"/>
    <property type="match status" value="1"/>
</dbReference>
<evidence type="ECO:0000313" key="6">
    <source>
        <dbReference type="EMBL" id="MED5052013.1"/>
    </source>
</evidence>
<name>A0ABD5IUZ6_9BACL</name>
<dbReference type="EMBL" id="JARTLI010000013">
    <property type="protein sequence ID" value="MED5052013.1"/>
    <property type="molecule type" value="Genomic_DNA"/>
</dbReference>
<proteinExistence type="predicted"/>
<feature type="domain" description="Type III secretion system flagellar brake protein YcgR PilZN" evidence="5">
    <location>
        <begin position="3"/>
        <end position="89"/>
    </location>
</feature>
<dbReference type="AlphaFoldDB" id="A0ABD5IUZ6"/>
<gene>
    <name evidence="6" type="ORF">P9850_09135</name>
</gene>
<keyword evidence="3" id="KW-0975">Bacterial flagellum</keyword>
<keyword evidence="6" id="KW-0282">Flagellum</keyword>
<dbReference type="GO" id="GO:0000166">
    <property type="term" value="F:nucleotide binding"/>
    <property type="evidence" value="ECO:0007669"/>
    <property type="project" value="UniProtKB-KW"/>
</dbReference>
<keyword evidence="6" id="KW-0969">Cilium</keyword>